<dbReference type="Proteomes" id="UP000887565">
    <property type="component" value="Unplaced"/>
</dbReference>
<keyword evidence="1" id="KW-1185">Reference proteome</keyword>
<dbReference type="InterPro" id="IPR012292">
    <property type="entry name" value="Globin/Proto"/>
</dbReference>
<dbReference type="GO" id="GO:0020037">
    <property type="term" value="F:heme binding"/>
    <property type="evidence" value="ECO:0007669"/>
    <property type="project" value="InterPro"/>
</dbReference>
<dbReference type="WBParaSite" id="nRc.2.0.1.t18467-RA">
    <property type="protein sequence ID" value="nRc.2.0.1.t18467-RA"/>
    <property type="gene ID" value="nRc.2.0.1.g18467"/>
</dbReference>
<dbReference type="SUPFAM" id="SSF46458">
    <property type="entry name" value="Globin-like"/>
    <property type="match status" value="1"/>
</dbReference>
<proteinExistence type="predicted"/>
<dbReference type="InterPro" id="IPR009050">
    <property type="entry name" value="Globin-like_sf"/>
</dbReference>
<evidence type="ECO:0000313" key="2">
    <source>
        <dbReference type="WBParaSite" id="nRc.2.0.1.t18467-RA"/>
    </source>
</evidence>
<dbReference type="Gene3D" id="1.10.490.10">
    <property type="entry name" value="Globins"/>
    <property type="match status" value="1"/>
</dbReference>
<evidence type="ECO:0000313" key="1">
    <source>
        <dbReference type="Proteomes" id="UP000887565"/>
    </source>
</evidence>
<dbReference type="GO" id="GO:0019825">
    <property type="term" value="F:oxygen binding"/>
    <property type="evidence" value="ECO:0007669"/>
    <property type="project" value="InterPro"/>
</dbReference>
<name>A0A915IXH8_ROMCU</name>
<reference evidence="2" key="1">
    <citation type="submission" date="2022-11" db="UniProtKB">
        <authorList>
            <consortium name="WormBaseParasite"/>
        </authorList>
    </citation>
    <scope>IDENTIFICATION</scope>
</reference>
<dbReference type="AlphaFoldDB" id="A0A915IXH8"/>
<accession>A0A915IXH8</accession>
<protein>
    <submittedName>
        <fullName evidence="2">Globin family profile domain-containing protein</fullName>
    </submittedName>
</protein>
<organism evidence="1 2">
    <name type="scientific">Romanomermis culicivorax</name>
    <name type="common">Nematode worm</name>
    <dbReference type="NCBI Taxonomy" id="13658"/>
    <lineage>
        <taxon>Eukaryota</taxon>
        <taxon>Metazoa</taxon>
        <taxon>Ecdysozoa</taxon>
        <taxon>Nematoda</taxon>
        <taxon>Enoplea</taxon>
        <taxon>Dorylaimia</taxon>
        <taxon>Mermithida</taxon>
        <taxon>Mermithoidea</taxon>
        <taxon>Mermithidae</taxon>
        <taxon>Romanomermis</taxon>
    </lineage>
</organism>
<sequence length="281" mass="33186">MNLYELTTEYSKGSSGSFVWTVEEPNLHTVDRLQDNIVSINREKLALESEKFNSKKKFEFEKFKFAVDQRWIQAKTKYFLLKISLCVFRLVTKFYVRRKSLFRFRDQPVDRLRYDESFNRQCYVIQNFMRKTVGLLRRGEFEQLELLCRQVGRRHAHLTKVQFAGDWWPLFVSSTLDQLKPRCKSWCQNGGRSASWSSSGSGAAGGSNRLLAALFSQWPLRLGVHFSTTAMMIIGGRRTKFDEVMEAWRIFLEYVVTLMSNEFYTTRAEKTRFFLYLLLLE</sequence>